<evidence type="ECO:0000313" key="1">
    <source>
        <dbReference type="EMBL" id="MDR7384388.1"/>
    </source>
</evidence>
<dbReference type="EMBL" id="JAVDYE010000001">
    <property type="protein sequence ID" value="MDR7384388.1"/>
    <property type="molecule type" value="Genomic_DNA"/>
</dbReference>
<gene>
    <name evidence="1" type="ORF">J2S48_003903</name>
</gene>
<comment type="caution">
    <text evidence="1">The sequence shown here is derived from an EMBL/GenBank/DDBJ whole genome shotgun (WGS) entry which is preliminary data.</text>
</comment>
<sequence>MKLPGIAWRTLTADVAVGGRKFRVVRPAQPPKHAPLSTGYRSHQMLVDKPSAIDLAAAWWLAARSPRTVVWLPLRQTATSCGSCYGRRLDLVLMHHSLGLPVAAWKQARAQVRQPRPHTAVLPERPFPDLSEADYEESRWREKHDHLRFATAADTLFLIGSRTAFELQADQLRGLVEDCPAHMAASPGTHCCAEIGIGATPSASSDKNRRNAWGELHVEYCADHR</sequence>
<keyword evidence="2" id="KW-1185">Reference proteome</keyword>
<organism evidence="1 2">
    <name type="scientific">Promicromonospora iranensis</name>
    <dbReference type="NCBI Taxonomy" id="1105144"/>
    <lineage>
        <taxon>Bacteria</taxon>
        <taxon>Bacillati</taxon>
        <taxon>Actinomycetota</taxon>
        <taxon>Actinomycetes</taxon>
        <taxon>Micrococcales</taxon>
        <taxon>Promicromonosporaceae</taxon>
        <taxon>Promicromonospora</taxon>
    </lineage>
</organism>
<evidence type="ECO:0000313" key="2">
    <source>
        <dbReference type="Proteomes" id="UP001183585"/>
    </source>
</evidence>
<protein>
    <submittedName>
        <fullName evidence="1">Uncharacterized protein</fullName>
    </submittedName>
</protein>
<proteinExistence type="predicted"/>
<dbReference type="Proteomes" id="UP001183585">
    <property type="component" value="Unassembled WGS sequence"/>
</dbReference>
<name>A0ABU2CSS3_9MICO</name>
<accession>A0ABU2CSS3</accession>
<dbReference type="RefSeq" id="WP_274992780.1">
    <property type="nucleotide sequence ID" value="NZ_JAJQQP010000003.1"/>
</dbReference>
<reference evidence="1 2" key="1">
    <citation type="submission" date="2023-07" db="EMBL/GenBank/DDBJ databases">
        <title>Sequencing the genomes of 1000 actinobacteria strains.</title>
        <authorList>
            <person name="Klenk H.-P."/>
        </authorList>
    </citation>
    <scope>NUCLEOTIDE SEQUENCE [LARGE SCALE GENOMIC DNA]</scope>
    <source>
        <strain evidence="1 2">DSM 45554</strain>
    </source>
</reference>